<evidence type="ECO:0000313" key="7">
    <source>
        <dbReference type="EMBL" id="PIA62089.1"/>
    </source>
</evidence>
<dbReference type="UniPathway" id="UPA00143"/>
<dbReference type="SUPFAM" id="SSF81382">
    <property type="entry name" value="Skp1 dimerisation domain-like"/>
    <property type="match status" value="1"/>
</dbReference>
<evidence type="ECO:0000313" key="8">
    <source>
        <dbReference type="Proteomes" id="UP000230069"/>
    </source>
</evidence>
<dbReference type="Proteomes" id="UP000230069">
    <property type="component" value="Unassembled WGS sequence"/>
</dbReference>
<comment type="similarity">
    <text evidence="2">Belongs to the SKP1 family.</text>
</comment>
<sequence>MSKKPIDEVEQSMEKVTVGSSSISYKDKGKAIMVEEENQDIPQQEEPQLYTENVNVTGKKLTLKTGDGQVFEVEEAAMLQSITIKNMIEDDCADGIIPIPNVTGEIFAKIVEYCNKHVGEKKLMKKEKEKLEEWDYEFVDLDRDALYNLLAGAMYLNIESLVDLAAQEFADMIKNQPIEKMREILGIENDFTPEEEAEIRQKNIWAFEN</sequence>
<gene>
    <name evidence="7" type="ORF">AQUCO_00200231v1</name>
</gene>
<dbReference type="InterPro" id="IPR016073">
    <property type="entry name" value="Skp1_comp_POZ"/>
</dbReference>
<dbReference type="InParanoid" id="A0A2G5F299"/>
<dbReference type="AlphaFoldDB" id="A0A2G5F299"/>
<evidence type="ECO:0000256" key="1">
    <source>
        <dbReference type="ARBA" id="ARBA00004906"/>
    </source>
</evidence>
<dbReference type="InterPro" id="IPR016072">
    <property type="entry name" value="Skp1_comp_dimer"/>
</dbReference>
<dbReference type="STRING" id="218851.A0A2G5F299"/>
<evidence type="ECO:0000256" key="3">
    <source>
        <dbReference type="ARBA" id="ARBA00022786"/>
    </source>
</evidence>
<dbReference type="EMBL" id="KZ305019">
    <property type="protein sequence ID" value="PIA62089.1"/>
    <property type="molecule type" value="Genomic_DNA"/>
</dbReference>
<feature type="domain" description="SKP1 component POZ" evidence="6">
    <location>
        <begin position="59"/>
        <end position="118"/>
    </location>
</feature>
<dbReference type="InterPro" id="IPR016897">
    <property type="entry name" value="SKP1"/>
</dbReference>
<dbReference type="CDD" id="cd18322">
    <property type="entry name" value="BTB_POZ_SKP1"/>
    <property type="match status" value="1"/>
</dbReference>
<feature type="region of interest" description="Disordered" evidence="4">
    <location>
        <begin position="1"/>
        <end position="21"/>
    </location>
</feature>
<evidence type="ECO:0008006" key="9">
    <source>
        <dbReference type="Google" id="ProtNLM"/>
    </source>
</evidence>
<evidence type="ECO:0000256" key="4">
    <source>
        <dbReference type="SAM" id="MobiDB-lite"/>
    </source>
</evidence>
<dbReference type="GO" id="GO:0016567">
    <property type="term" value="P:protein ubiquitination"/>
    <property type="evidence" value="ECO:0007669"/>
    <property type="project" value="UniProtKB-UniPathway"/>
</dbReference>
<dbReference type="GO" id="GO:0009867">
    <property type="term" value="P:jasmonic acid mediated signaling pathway"/>
    <property type="evidence" value="ECO:0007669"/>
    <property type="project" value="UniProtKB-ARBA"/>
</dbReference>
<evidence type="ECO:0000259" key="6">
    <source>
        <dbReference type="Pfam" id="PF03931"/>
    </source>
</evidence>
<evidence type="ECO:0000256" key="2">
    <source>
        <dbReference type="ARBA" id="ARBA00009993"/>
    </source>
</evidence>
<keyword evidence="8" id="KW-1185">Reference proteome</keyword>
<comment type="pathway">
    <text evidence="1">Protein modification; protein ubiquitination.</text>
</comment>
<evidence type="ECO:0000259" key="5">
    <source>
        <dbReference type="Pfam" id="PF01466"/>
    </source>
</evidence>
<dbReference type="Gene3D" id="3.30.710.10">
    <property type="entry name" value="Potassium Channel Kv1.1, Chain A"/>
    <property type="match status" value="1"/>
</dbReference>
<dbReference type="Pfam" id="PF01466">
    <property type="entry name" value="Skp1"/>
    <property type="match status" value="1"/>
</dbReference>
<reference evidence="7 8" key="1">
    <citation type="submission" date="2017-09" db="EMBL/GenBank/DDBJ databases">
        <title>WGS assembly of Aquilegia coerulea Goldsmith.</title>
        <authorList>
            <person name="Hodges S."/>
            <person name="Kramer E."/>
            <person name="Nordborg M."/>
            <person name="Tomkins J."/>
            <person name="Borevitz J."/>
            <person name="Derieg N."/>
            <person name="Yan J."/>
            <person name="Mihaltcheva S."/>
            <person name="Hayes R.D."/>
            <person name="Rokhsar D."/>
        </authorList>
    </citation>
    <scope>NUCLEOTIDE SEQUENCE [LARGE SCALE GENOMIC DNA]</scope>
    <source>
        <strain evidence="8">cv. Goldsmith</strain>
    </source>
</reference>
<dbReference type="GO" id="GO:0006511">
    <property type="term" value="P:ubiquitin-dependent protein catabolic process"/>
    <property type="evidence" value="ECO:0007669"/>
    <property type="project" value="InterPro"/>
</dbReference>
<accession>A0A2G5F299</accession>
<dbReference type="InterPro" id="IPR036296">
    <property type="entry name" value="SKP1-like_dim_sf"/>
</dbReference>
<dbReference type="SUPFAM" id="SSF54695">
    <property type="entry name" value="POZ domain"/>
    <property type="match status" value="1"/>
</dbReference>
<organism evidence="7 8">
    <name type="scientific">Aquilegia coerulea</name>
    <name type="common">Rocky mountain columbine</name>
    <dbReference type="NCBI Taxonomy" id="218851"/>
    <lineage>
        <taxon>Eukaryota</taxon>
        <taxon>Viridiplantae</taxon>
        <taxon>Streptophyta</taxon>
        <taxon>Embryophyta</taxon>
        <taxon>Tracheophyta</taxon>
        <taxon>Spermatophyta</taxon>
        <taxon>Magnoliopsida</taxon>
        <taxon>Ranunculales</taxon>
        <taxon>Ranunculaceae</taxon>
        <taxon>Thalictroideae</taxon>
        <taxon>Aquilegia</taxon>
    </lineage>
</organism>
<name>A0A2G5F299_AQUCA</name>
<dbReference type="InterPro" id="IPR001232">
    <property type="entry name" value="SKP1-like"/>
</dbReference>
<protein>
    <recommendedName>
        <fullName evidence="9">SKP1-like protein</fullName>
    </recommendedName>
</protein>
<keyword evidence="3" id="KW-0833">Ubl conjugation pathway</keyword>
<dbReference type="OrthoDB" id="2342932at2759"/>
<dbReference type="SMART" id="SM00512">
    <property type="entry name" value="Skp1"/>
    <property type="match status" value="1"/>
</dbReference>
<dbReference type="PANTHER" id="PTHR11165">
    <property type="entry name" value="SKP1"/>
    <property type="match status" value="1"/>
</dbReference>
<feature type="domain" description="SKP1 component dimerisation" evidence="5">
    <location>
        <begin position="160"/>
        <end position="206"/>
    </location>
</feature>
<dbReference type="Pfam" id="PF03931">
    <property type="entry name" value="Skp1_POZ"/>
    <property type="match status" value="1"/>
</dbReference>
<dbReference type="InterPro" id="IPR011333">
    <property type="entry name" value="SKP1/BTB/POZ_sf"/>
</dbReference>
<proteinExistence type="inferred from homology"/>